<gene>
    <name evidence="2" type="ORF">ACE3NQ_11020</name>
</gene>
<organism evidence="2 3">
    <name type="scientific">Paenibacillus terreus</name>
    <dbReference type="NCBI Taxonomy" id="1387834"/>
    <lineage>
        <taxon>Bacteria</taxon>
        <taxon>Bacillati</taxon>
        <taxon>Bacillota</taxon>
        <taxon>Bacilli</taxon>
        <taxon>Bacillales</taxon>
        <taxon>Paenibacillaceae</taxon>
        <taxon>Paenibacillus</taxon>
    </lineage>
</organism>
<feature type="domain" description="Peptidase M20 dimerisation" evidence="1">
    <location>
        <begin position="176"/>
        <end position="266"/>
    </location>
</feature>
<dbReference type="InterPro" id="IPR017439">
    <property type="entry name" value="Amidohydrolase"/>
</dbReference>
<dbReference type="Pfam" id="PF07687">
    <property type="entry name" value="M20_dimer"/>
    <property type="match status" value="1"/>
</dbReference>
<dbReference type="RefSeq" id="WP_375525285.1">
    <property type="nucleotide sequence ID" value="NZ_JBHILM010000010.1"/>
</dbReference>
<dbReference type="Pfam" id="PF01546">
    <property type="entry name" value="Peptidase_M20"/>
    <property type="match status" value="1"/>
</dbReference>
<dbReference type="EMBL" id="JBHILM010000010">
    <property type="protein sequence ID" value="MFB5681443.1"/>
    <property type="molecule type" value="Genomic_DNA"/>
</dbReference>
<name>A0ABV5B6X7_9BACL</name>
<dbReference type="NCBIfam" id="TIGR01891">
    <property type="entry name" value="amidohydrolases"/>
    <property type="match status" value="1"/>
</dbReference>
<dbReference type="PANTHER" id="PTHR11014">
    <property type="entry name" value="PEPTIDASE M20 FAMILY MEMBER"/>
    <property type="match status" value="1"/>
</dbReference>
<evidence type="ECO:0000313" key="2">
    <source>
        <dbReference type="EMBL" id="MFB5681443.1"/>
    </source>
</evidence>
<dbReference type="PANTHER" id="PTHR11014:SF122">
    <property type="entry name" value="AMIDOHYDROLASE AMHX"/>
    <property type="match status" value="1"/>
</dbReference>
<sequence length="377" mass="40655">MPLLPEEYRATIKEVFAHLHANPEISMKEVNTTKYVKEWLDKLGCRTRTFDSCPGVIGEIGEGKPVVAVRADMDALWQEVNGEFRANHSCGHDAHMTMVIGAAIALTQMKDLPAGTIRFVFQPAEEIAQGALALIETGALSDIDYYYGVHLRPVQELPAGKAASSIRHGASRGVTGVIYGEEAHAARPHLGINAIEVASSIVQELGHIHLDPRIPYSVKMTTMHAGETRNIIPGTGRFTLDLRAQTNEAMTELVEKVQQTVNGVASRYGARIELEIAHGLAAAQVDATAENYMAAAIAEVIGQENTASALLTTGGDDFHQVAIKLPHVKATMLGLGCGLAPGLHHPHMSFEHDAMYTGIEILARVILNTLQNEAVTV</sequence>
<dbReference type="PIRSF" id="PIRSF005962">
    <property type="entry name" value="Pept_M20D_amidohydro"/>
    <property type="match status" value="1"/>
</dbReference>
<comment type="caution">
    <text evidence="2">The sequence shown here is derived from an EMBL/GenBank/DDBJ whole genome shotgun (WGS) entry which is preliminary data.</text>
</comment>
<dbReference type="CDD" id="cd08018">
    <property type="entry name" value="M20_Acy1_amhX-like"/>
    <property type="match status" value="1"/>
</dbReference>
<dbReference type="InterPro" id="IPR037484">
    <property type="entry name" value="AmhX-like"/>
</dbReference>
<dbReference type="Proteomes" id="UP001580407">
    <property type="component" value="Unassembled WGS sequence"/>
</dbReference>
<evidence type="ECO:0000313" key="3">
    <source>
        <dbReference type="Proteomes" id="UP001580407"/>
    </source>
</evidence>
<dbReference type="InterPro" id="IPR036264">
    <property type="entry name" value="Bact_exopeptidase_dim_dom"/>
</dbReference>
<dbReference type="InterPro" id="IPR011650">
    <property type="entry name" value="Peptidase_M20_dimer"/>
</dbReference>
<proteinExistence type="predicted"/>
<evidence type="ECO:0000259" key="1">
    <source>
        <dbReference type="Pfam" id="PF07687"/>
    </source>
</evidence>
<dbReference type="Gene3D" id="3.30.70.360">
    <property type="match status" value="1"/>
</dbReference>
<dbReference type="Gene3D" id="3.40.630.10">
    <property type="entry name" value="Zn peptidases"/>
    <property type="match status" value="1"/>
</dbReference>
<dbReference type="InterPro" id="IPR002933">
    <property type="entry name" value="Peptidase_M20"/>
</dbReference>
<dbReference type="SUPFAM" id="SSF53187">
    <property type="entry name" value="Zn-dependent exopeptidases"/>
    <property type="match status" value="1"/>
</dbReference>
<accession>A0ABV5B6X7</accession>
<reference evidence="2 3" key="1">
    <citation type="submission" date="2024-09" db="EMBL/GenBank/DDBJ databases">
        <authorList>
            <person name="Ruan L."/>
        </authorList>
    </citation>
    <scope>NUCLEOTIDE SEQUENCE [LARGE SCALE GENOMIC DNA]</scope>
    <source>
        <strain evidence="2 3">D33</strain>
    </source>
</reference>
<dbReference type="SUPFAM" id="SSF55031">
    <property type="entry name" value="Bacterial exopeptidase dimerisation domain"/>
    <property type="match status" value="1"/>
</dbReference>
<keyword evidence="3" id="KW-1185">Reference proteome</keyword>
<protein>
    <submittedName>
        <fullName evidence="2">M20 peptidase aminoacylase family protein</fullName>
    </submittedName>
</protein>